<organism evidence="2 3">
    <name type="scientific">Amycolatopsis echigonensis</name>
    <dbReference type="NCBI Taxonomy" id="2576905"/>
    <lineage>
        <taxon>Bacteria</taxon>
        <taxon>Bacillati</taxon>
        <taxon>Actinomycetota</taxon>
        <taxon>Actinomycetes</taxon>
        <taxon>Pseudonocardiales</taxon>
        <taxon>Pseudonocardiaceae</taxon>
        <taxon>Amycolatopsis</taxon>
    </lineage>
</organism>
<sequence length="419" mass="45303">MGLGSWIERTRRATPAPQHSRMLVSDGWNIGSSALIPDDAPLAWKRQMAKVMGIPGVDRCVRLLSGVIGGLPWDAYTDRGRDFAEKIKPRPVLLQQPCPEEIQLATMSAWVSDLVLHGNAFGVITDRDRNGLATAVTPVAAARVSVRRSDGFTYSALPKGEIEYQVGSTSRTFARREVIHVKGLCEPGALRGLGVLELHLNGTLALADDLAGQARSVGAHGVPTGLLKATSPDVTEAQLIAAKQGWLKAQRERTIAALGPSTEFEALAWNPEELQLIEARKLSLLEIALIFGVPPRFLGASTGDSLTYSTSEAESSDLLKFSIGDHVQRIEQTFSQEFPRGTWVQANRDAILRGDTTARYQAHETGIRAGFLLKSEAREIEDLPPVPGIDDKRAPTVPGEKPATDNEGQALAENPEMTA</sequence>
<dbReference type="RefSeq" id="WP_183125517.1">
    <property type="nucleotide sequence ID" value="NZ_JACJHR010000045.1"/>
</dbReference>
<reference evidence="2 3" key="1">
    <citation type="submission" date="2020-08" db="EMBL/GenBank/DDBJ databases">
        <title>Amycolatopsis echigonensis JCM 21831.</title>
        <authorList>
            <person name="Tedsree N."/>
            <person name="Kuncharoen N."/>
            <person name="Likhitwitayawuid K."/>
            <person name="Tanasupawat S."/>
        </authorList>
    </citation>
    <scope>NUCLEOTIDE SEQUENCE [LARGE SCALE GENOMIC DNA]</scope>
    <source>
        <strain evidence="2 3">JCM 21831</strain>
    </source>
</reference>
<dbReference type="InterPro" id="IPR006944">
    <property type="entry name" value="Phage/GTA_portal"/>
</dbReference>
<dbReference type="NCBIfam" id="TIGR01537">
    <property type="entry name" value="portal_HK97"/>
    <property type="match status" value="1"/>
</dbReference>
<protein>
    <submittedName>
        <fullName evidence="2">Phage portal protein</fullName>
    </submittedName>
</protein>
<dbReference type="Gene3D" id="1.20.1270.210">
    <property type="match status" value="1"/>
</dbReference>
<evidence type="ECO:0000313" key="2">
    <source>
        <dbReference type="EMBL" id="MBB2502939.1"/>
    </source>
</evidence>
<dbReference type="Proteomes" id="UP000550260">
    <property type="component" value="Unassembled WGS sequence"/>
</dbReference>
<dbReference type="Pfam" id="PF04860">
    <property type="entry name" value="Phage_portal"/>
    <property type="match status" value="1"/>
</dbReference>
<proteinExistence type="predicted"/>
<dbReference type="AlphaFoldDB" id="A0A8E1W3D4"/>
<evidence type="ECO:0000256" key="1">
    <source>
        <dbReference type="SAM" id="MobiDB-lite"/>
    </source>
</evidence>
<dbReference type="EMBL" id="JACJHR010000045">
    <property type="protein sequence ID" value="MBB2502939.1"/>
    <property type="molecule type" value="Genomic_DNA"/>
</dbReference>
<dbReference type="InterPro" id="IPR006427">
    <property type="entry name" value="Portal_HK97"/>
</dbReference>
<dbReference type="Gene3D" id="3.30.1120.70">
    <property type="match status" value="1"/>
</dbReference>
<feature type="region of interest" description="Disordered" evidence="1">
    <location>
        <begin position="382"/>
        <end position="419"/>
    </location>
</feature>
<dbReference type="Gene3D" id="3.40.140.120">
    <property type="match status" value="1"/>
</dbReference>
<accession>A0A8E1W3D4</accession>
<gene>
    <name evidence="2" type="ORF">H5411_27865</name>
</gene>
<evidence type="ECO:0000313" key="3">
    <source>
        <dbReference type="Proteomes" id="UP000550260"/>
    </source>
</evidence>
<comment type="caution">
    <text evidence="2">The sequence shown here is derived from an EMBL/GenBank/DDBJ whole genome shotgun (WGS) entry which is preliminary data.</text>
</comment>
<name>A0A8E1W3D4_9PSEU</name>